<dbReference type="RefSeq" id="WP_048099738.1">
    <property type="nucleotide sequence ID" value="NZ_JFZT01000044.1"/>
</dbReference>
<sequence length="70" mass="7656">MVEVLSNEGELKGFLQKMEDSGVKRVEIVVSEETLEKSPAIAGKYGYAVVDGEDLPGGLYKLTLELRGRL</sequence>
<evidence type="ECO:0000313" key="2">
    <source>
        <dbReference type="Proteomes" id="UP000024332"/>
    </source>
</evidence>
<reference evidence="1 2" key="1">
    <citation type="submission" date="2014-03" db="EMBL/GenBank/DDBJ databases">
        <title>Draft genome sequence of the novel thermoacidophilic archaea Acidianus copahuensis ALE1 strain, isolated from Copahue volcanic area in Neuquen Argentina.</title>
        <authorList>
            <person name="Urbieta M.S."/>
            <person name="Rascovan N."/>
            <person name="Castro C."/>
            <person name="Revale S."/>
            <person name="Giaveno M.A."/>
            <person name="Vazquez M.P."/>
            <person name="Donati E.R."/>
        </authorList>
    </citation>
    <scope>NUCLEOTIDE SEQUENCE [LARGE SCALE GENOMIC DNA]</scope>
    <source>
        <strain evidence="1 2">ALE1</strain>
    </source>
</reference>
<name>A0A031LPT6_9CREN</name>
<dbReference type="Proteomes" id="UP000024332">
    <property type="component" value="Unassembled WGS sequence"/>
</dbReference>
<proteinExistence type="predicted"/>
<gene>
    <name evidence="1" type="ORF">CM19_07460</name>
</gene>
<dbReference type="STRING" id="1160895.CM19_07460"/>
<comment type="caution">
    <text evidence="1">The sequence shown here is derived from an EMBL/GenBank/DDBJ whole genome shotgun (WGS) entry which is preliminary data.</text>
</comment>
<protein>
    <submittedName>
        <fullName evidence="1">Uncharacterized protein</fullName>
    </submittedName>
</protein>
<dbReference type="EMBL" id="JFZT01000044">
    <property type="protein sequence ID" value="EZQ04813.1"/>
    <property type="molecule type" value="Genomic_DNA"/>
</dbReference>
<evidence type="ECO:0000313" key="1">
    <source>
        <dbReference type="EMBL" id="EZQ04813.1"/>
    </source>
</evidence>
<organism evidence="1 2">
    <name type="scientific">Candidatus Acidianus copahuensis</name>
    <dbReference type="NCBI Taxonomy" id="1160895"/>
    <lineage>
        <taxon>Archaea</taxon>
        <taxon>Thermoproteota</taxon>
        <taxon>Thermoprotei</taxon>
        <taxon>Sulfolobales</taxon>
        <taxon>Sulfolobaceae</taxon>
        <taxon>Acidianus</taxon>
    </lineage>
</organism>
<dbReference type="AlphaFoldDB" id="A0A031LPT6"/>
<keyword evidence="2" id="KW-1185">Reference proteome</keyword>
<accession>A0A031LPT6</accession>
<dbReference type="OrthoDB" id="36069at2157"/>